<reference evidence="2 3" key="1">
    <citation type="submission" date="2024-01" db="EMBL/GenBank/DDBJ databases">
        <title>A telomere-to-telomere, gap-free genome of sweet tea (Lithocarpus litseifolius).</title>
        <authorList>
            <person name="Zhou J."/>
        </authorList>
    </citation>
    <scope>NUCLEOTIDE SEQUENCE [LARGE SCALE GENOMIC DNA]</scope>
    <source>
        <strain evidence="2">Zhou-2022a</strain>
        <tissue evidence="2">Leaf</tissue>
    </source>
</reference>
<gene>
    <name evidence="2" type="ORF">SO802_021840</name>
</gene>
<evidence type="ECO:0000313" key="2">
    <source>
        <dbReference type="EMBL" id="KAK9997154.1"/>
    </source>
</evidence>
<name>A0AAW2CIY5_9ROSI</name>
<dbReference type="EMBL" id="JAZDWU010000007">
    <property type="protein sequence ID" value="KAK9997154.1"/>
    <property type="molecule type" value="Genomic_DNA"/>
</dbReference>
<protein>
    <recommendedName>
        <fullName evidence="1">Reverse transcriptase zinc-binding domain-containing protein</fullName>
    </recommendedName>
</protein>
<dbReference type="InterPro" id="IPR026960">
    <property type="entry name" value="RVT-Znf"/>
</dbReference>
<dbReference type="Proteomes" id="UP001459277">
    <property type="component" value="Unassembled WGS sequence"/>
</dbReference>
<dbReference type="AlphaFoldDB" id="A0AAW2CIY5"/>
<feature type="domain" description="Reverse transcriptase zinc-binding" evidence="1">
    <location>
        <begin position="105"/>
        <end position="193"/>
    </location>
</feature>
<evidence type="ECO:0000313" key="3">
    <source>
        <dbReference type="Proteomes" id="UP001459277"/>
    </source>
</evidence>
<comment type="caution">
    <text evidence="2">The sequence shown here is derived from an EMBL/GenBank/DDBJ whole genome shotgun (WGS) entry which is preliminary data.</text>
</comment>
<proteinExistence type="predicted"/>
<evidence type="ECO:0000259" key="1">
    <source>
        <dbReference type="Pfam" id="PF13966"/>
    </source>
</evidence>
<accession>A0AAW2CIY5</accession>
<dbReference type="Pfam" id="PF13966">
    <property type="entry name" value="zf-RVT"/>
    <property type="match status" value="1"/>
</dbReference>
<keyword evidence="3" id="KW-1185">Reference proteome</keyword>
<sequence length="197" mass="22281">MEAKHTKSGSYARKSILKGREVLKLGVKWRVGDGTSIEIWNDIWLPGKENVKVSNSTDEAHGEETFDLLIDQGSRQWKGNLVDSLFTPLDAAAIKNISCELTMGYTSKTGYHFLREYHEPLTDSPPCPRDKSLWKQVWTLNTPNKIKNLIWRAFRNGIPKKSNLASRTIISDPTYDRCGSAPKDIIHALWACPRGVK</sequence>
<organism evidence="2 3">
    <name type="scientific">Lithocarpus litseifolius</name>
    <dbReference type="NCBI Taxonomy" id="425828"/>
    <lineage>
        <taxon>Eukaryota</taxon>
        <taxon>Viridiplantae</taxon>
        <taxon>Streptophyta</taxon>
        <taxon>Embryophyta</taxon>
        <taxon>Tracheophyta</taxon>
        <taxon>Spermatophyta</taxon>
        <taxon>Magnoliopsida</taxon>
        <taxon>eudicotyledons</taxon>
        <taxon>Gunneridae</taxon>
        <taxon>Pentapetalae</taxon>
        <taxon>rosids</taxon>
        <taxon>fabids</taxon>
        <taxon>Fagales</taxon>
        <taxon>Fagaceae</taxon>
        <taxon>Lithocarpus</taxon>
    </lineage>
</organism>